<keyword evidence="2" id="KW-1185">Reference proteome</keyword>
<accession>A0A9Q1GD70</accession>
<dbReference type="Proteomes" id="UP001152622">
    <property type="component" value="Chromosome 1"/>
</dbReference>
<gene>
    <name evidence="1" type="ORF">SKAU_G00027870</name>
</gene>
<reference evidence="1" key="1">
    <citation type="journal article" date="2023" name="Science">
        <title>Genome structures resolve the early diversification of teleost fishes.</title>
        <authorList>
            <person name="Parey E."/>
            <person name="Louis A."/>
            <person name="Montfort J."/>
            <person name="Bouchez O."/>
            <person name="Roques C."/>
            <person name="Iampietro C."/>
            <person name="Lluch J."/>
            <person name="Castinel A."/>
            <person name="Donnadieu C."/>
            <person name="Desvignes T."/>
            <person name="Floi Bucao C."/>
            <person name="Jouanno E."/>
            <person name="Wen M."/>
            <person name="Mejri S."/>
            <person name="Dirks R."/>
            <person name="Jansen H."/>
            <person name="Henkel C."/>
            <person name="Chen W.J."/>
            <person name="Zahm M."/>
            <person name="Cabau C."/>
            <person name="Klopp C."/>
            <person name="Thompson A.W."/>
            <person name="Robinson-Rechavi M."/>
            <person name="Braasch I."/>
            <person name="Lecointre G."/>
            <person name="Bobe J."/>
            <person name="Postlethwait J.H."/>
            <person name="Berthelot C."/>
            <person name="Roest Crollius H."/>
            <person name="Guiguen Y."/>
        </authorList>
    </citation>
    <scope>NUCLEOTIDE SEQUENCE</scope>
    <source>
        <strain evidence="1">WJC10195</strain>
    </source>
</reference>
<dbReference type="AlphaFoldDB" id="A0A9Q1GD70"/>
<evidence type="ECO:0000313" key="2">
    <source>
        <dbReference type="Proteomes" id="UP001152622"/>
    </source>
</evidence>
<dbReference type="EMBL" id="JAINUF010000001">
    <property type="protein sequence ID" value="KAJ8382009.1"/>
    <property type="molecule type" value="Genomic_DNA"/>
</dbReference>
<comment type="caution">
    <text evidence="1">The sequence shown here is derived from an EMBL/GenBank/DDBJ whole genome shotgun (WGS) entry which is preliminary data.</text>
</comment>
<organism evidence="1 2">
    <name type="scientific">Synaphobranchus kaupii</name>
    <name type="common">Kaup's arrowtooth eel</name>
    <dbReference type="NCBI Taxonomy" id="118154"/>
    <lineage>
        <taxon>Eukaryota</taxon>
        <taxon>Metazoa</taxon>
        <taxon>Chordata</taxon>
        <taxon>Craniata</taxon>
        <taxon>Vertebrata</taxon>
        <taxon>Euteleostomi</taxon>
        <taxon>Actinopterygii</taxon>
        <taxon>Neopterygii</taxon>
        <taxon>Teleostei</taxon>
        <taxon>Anguilliformes</taxon>
        <taxon>Synaphobranchidae</taxon>
        <taxon>Synaphobranchus</taxon>
    </lineage>
</organism>
<proteinExistence type="predicted"/>
<evidence type="ECO:0000313" key="1">
    <source>
        <dbReference type="EMBL" id="KAJ8382009.1"/>
    </source>
</evidence>
<sequence>MKTSSRHPRKEADGAELAHALRGEEWGCDLKWVTAVSPLPMPSSPPIPVTPASRVEEMLVLTSGQSPRLNLAVHAPAA</sequence>
<name>A0A9Q1GD70_SYNKA</name>
<protein>
    <submittedName>
        <fullName evidence="1">Uncharacterized protein</fullName>
    </submittedName>
</protein>